<feature type="disulfide bond" evidence="11">
    <location>
        <begin position="95"/>
        <end position="349"/>
    </location>
</feature>
<evidence type="ECO:0000256" key="12">
    <source>
        <dbReference type="RuleBase" id="RU363051"/>
    </source>
</evidence>
<evidence type="ECO:0000256" key="3">
    <source>
        <dbReference type="ARBA" id="ARBA00022617"/>
    </source>
</evidence>
<gene>
    <name evidence="14" type="ORF">B0T18DRAFT_433851</name>
</gene>
<evidence type="ECO:0000256" key="4">
    <source>
        <dbReference type="ARBA" id="ARBA00022723"/>
    </source>
</evidence>
<dbReference type="Pfam" id="PF00141">
    <property type="entry name" value="peroxidase"/>
    <property type="match status" value="1"/>
</dbReference>
<protein>
    <recommendedName>
        <fullName evidence="12">Peroxidase</fullName>
        <ecNumber evidence="12">1.11.1.-</ecNumber>
    </recommendedName>
</protein>
<keyword evidence="15" id="KW-1185">Reference proteome</keyword>
<dbReference type="GO" id="GO:0042744">
    <property type="term" value="P:hydrogen peroxide catabolic process"/>
    <property type="evidence" value="ECO:0007669"/>
    <property type="project" value="TreeGrafter"/>
</dbReference>
<keyword evidence="2 12" id="KW-0575">Peroxidase</keyword>
<dbReference type="EMBL" id="JAUKUD010000001">
    <property type="protein sequence ID" value="KAK0752949.1"/>
    <property type="molecule type" value="Genomic_DNA"/>
</dbReference>
<dbReference type="InterPro" id="IPR010255">
    <property type="entry name" value="Haem_peroxidase_sf"/>
</dbReference>
<dbReference type="InterPro" id="IPR044831">
    <property type="entry name" value="Ccp1-like"/>
</dbReference>
<dbReference type="InterPro" id="IPR001621">
    <property type="entry name" value="Ligninase"/>
</dbReference>
<evidence type="ECO:0000256" key="2">
    <source>
        <dbReference type="ARBA" id="ARBA00022559"/>
    </source>
</evidence>
<feature type="chain" id="PRO_5041486848" description="Peroxidase" evidence="12">
    <location>
        <begin position="18"/>
        <end position="374"/>
    </location>
</feature>
<feature type="binding site" evidence="9">
    <location>
        <position position="147"/>
    </location>
    <ligand>
        <name>Ca(2+)</name>
        <dbReference type="ChEBI" id="CHEBI:29108"/>
        <label>1</label>
    </ligand>
</feature>
<dbReference type="GO" id="GO:0004601">
    <property type="term" value="F:peroxidase activity"/>
    <property type="evidence" value="ECO:0007669"/>
    <property type="project" value="UniProtKB-KW"/>
</dbReference>
<evidence type="ECO:0000256" key="6">
    <source>
        <dbReference type="ARBA" id="ARBA00023004"/>
    </source>
</evidence>
<dbReference type="PRINTS" id="PR00462">
    <property type="entry name" value="LIGNINASE"/>
</dbReference>
<evidence type="ECO:0000313" key="14">
    <source>
        <dbReference type="EMBL" id="KAK0752949.1"/>
    </source>
</evidence>
<dbReference type="EC" id="1.11.1.-" evidence="12"/>
<keyword evidence="12" id="KW-0732">Signal</keyword>
<feature type="binding site" evidence="9">
    <location>
        <position position="273"/>
    </location>
    <ligand>
        <name>Ca(2+)</name>
        <dbReference type="ChEBI" id="CHEBI:29108"/>
        <label>2</label>
    </ligand>
</feature>
<name>A0AA40F823_9PEZI</name>
<feature type="binding site" evidence="9">
    <location>
        <position position="260"/>
    </location>
    <ligand>
        <name>Ca(2+)</name>
        <dbReference type="ChEBI" id="CHEBI:29108"/>
        <label>2</label>
    </ligand>
</feature>
<keyword evidence="9 12" id="KW-0106">Calcium</keyword>
<comment type="caution">
    <text evidence="14">The sequence shown here is derived from an EMBL/GenBank/DDBJ whole genome shotgun (WGS) entry which is preliminary data.</text>
</comment>
<keyword evidence="3 9" id="KW-0349">Heme</keyword>
<dbReference type="PANTHER" id="PTHR31356">
    <property type="entry name" value="THYLAKOID LUMENAL 29 KDA PROTEIN, CHLOROPLASTIC-RELATED"/>
    <property type="match status" value="1"/>
</dbReference>
<keyword evidence="5 12" id="KW-0560">Oxidoreductase</keyword>
<keyword evidence="4 9" id="KW-0479">Metal-binding</keyword>
<feature type="binding site" evidence="9">
    <location>
        <position position="280"/>
    </location>
    <ligand>
        <name>Ca(2+)</name>
        <dbReference type="ChEBI" id="CHEBI:29108"/>
        <label>2</label>
    </ligand>
</feature>
<dbReference type="GO" id="GO:0046872">
    <property type="term" value="F:metal ion binding"/>
    <property type="evidence" value="ECO:0007669"/>
    <property type="project" value="UniProtKB-UniRule"/>
</dbReference>
<feature type="active site" description="Proton acceptor" evidence="8">
    <location>
        <position position="128"/>
    </location>
</feature>
<evidence type="ECO:0000256" key="7">
    <source>
        <dbReference type="ARBA" id="ARBA00023180"/>
    </source>
</evidence>
<feature type="domain" description="Plant heme peroxidase family profile" evidence="13">
    <location>
        <begin position="143"/>
        <end position="260"/>
    </location>
</feature>
<keyword evidence="6 9" id="KW-0408">Iron</keyword>
<dbReference type="GO" id="GO:0000302">
    <property type="term" value="P:response to reactive oxygen species"/>
    <property type="evidence" value="ECO:0007669"/>
    <property type="project" value="TreeGrafter"/>
</dbReference>
<reference evidence="14" key="1">
    <citation type="submission" date="2023-06" db="EMBL/GenBank/DDBJ databases">
        <title>Genome-scale phylogeny and comparative genomics of the fungal order Sordariales.</title>
        <authorList>
            <consortium name="Lawrence Berkeley National Laboratory"/>
            <person name="Hensen N."/>
            <person name="Bonometti L."/>
            <person name="Westerberg I."/>
            <person name="Brannstrom I.O."/>
            <person name="Guillou S."/>
            <person name="Cros-Aarteil S."/>
            <person name="Calhoun S."/>
            <person name="Haridas S."/>
            <person name="Kuo A."/>
            <person name="Mondo S."/>
            <person name="Pangilinan J."/>
            <person name="Riley R."/>
            <person name="LaButti K."/>
            <person name="Andreopoulos B."/>
            <person name="Lipzen A."/>
            <person name="Chen C."/>
            <person name="Yanf M."/>
            <person name="Daum C."/>
            <person name="Ng V."/>
            <person name="Clum A."/>
            <person name="Steindorff A."/>
            <person name="Ohm R."/>
            <person name="Martin F."/>
            <person name="Silar P."/>
            <person name="Natvig D."/>
            <person name="Lalanne C."/>
            <person name="Gautier V."/>
            <person name="Ament-velasquez S.L."/>
            <person name="Kruys A."/>
            <person name="Hutchinson M.I."/>
            <person name="Powell A.J."/>
            <person name="Barry K."/>
            <person name="Miller A.N."/>
            <person name="Grigoriev I.V."/>
            <person name="Debuchy R."/>
            <person name="Gladieux P."/>
            <person name="Thoren M.H."/>
            <person name="Johannesson H."/>
        </authorList>
    </citation>
    <scope>NUCLEOTIDE SEQUENCE</scope>
    <source>
        <strain evidence="14">SMH3187-1</strain>
    </source>
</reference>
<dbReference type="SUPFAM" id="SSF48113">
    <property type="entry name" value="Heme-dependent peroxidases"/>
    <property type="match status" value="1"/>
</dbReference>
<comment type="similarity">
    <text evidence="1 12">Belongs to the peroxidase family. Ligninase subfamily.</text>
</comment>
<evidence type="ECO:0000256" key="9">
    <source>
        <dbReference type="PIRSR" id="PIRSR601621-2"/>
    </source>
</evidence>
<evidence type="ECO:0000256" key="11">
    <source>
        <dbReference type="PIRSR" id="PIRSR601621-4"/>
    </source>
</evidence>
<feature type="disulfide bond" evidence="11">
    <location>
        <begin position="115"/>
        <end position="204"/>
    </location>
</feature>
<dbReference type="Gene3D" id="1.10.420.10">
    <property type="entry name" value="Peroxidase, domain 2"/>
    <property type="match status" value="1"/>
</dbReference>
<dbReference type="InterPro" id="IPR019794">
    <property type="entry name" value="Peroxidases_AS"/>
</dbReference>
<dbReference type="PROSITE" id="PS50873">
    <property type="entry name" value="PEROXIDASE_4"/>
    <property type="match status" value="1"/>
</dbReference>
<evidence type="ECO:0000259" key="13">
    <source>
        <dbReference type="PROSITE" id="PS50873"/>
    </source>
</evidence>
<sequence length="374" mass="39639">MKATVLITTLFSSFAIAHPGMGGVLEDIKQLTRRQFQPSTELLGDLKTLPNNALSTTGAAVKAILQGTGNPIDTASTYTAPAGGRDAQACRADRCCIWKYIANDMRAVFLQNGQCTNAARQAIRIGFHDAATWTKTTPVGQGGADGSLLLSNGAGNAKEMNRGENAAMAPTAAILISWWNTYKNYGVTMADLIQFGAKVAAGSCPGGPRIRSFVGRVDNPNANPQGLLPGPGSNASFIITMFGAKTIAPGGIVALLGAHTASRQTSVAGVSQDSTPGKWDLTYFSETTSSTPTNIVRFPSDINIANDPTTSPVWNQFKTNKAAWDKAYAGEYIRMSLMGFNDINGMVECTKVLPAVPTRGHDVNFLVRFIQGQQ</sequence>
<comment type="cofactor">
    <cofactor evidence="9">
        <name>heme b</name>
        <dbReference type="ChEBI" id="CHEBI:60344"/>
    </cofactor>
    <text evidence="9">Binds 1 heme b (iron(II)-protoporphyrin IX) group per subunit.</text>
</comment>
<feature type="binding site" evidence="9">
    <location>
        <position position="275"/>
    </location>
    <ligand>
        <name>Ca(2+)</name>
        <dbReference type="ChEBI" id="CHEBI:29108"/>
        <label>2</label>
    </ligand>
</feature>
<accession>A0AA40F823</accession>
<evidence type="ECO:0000256" key="1">
    <source>
        <dbReference type="ARBA" id="ARBA00006089"/>
    </source>
</evidence>
<feature type="binding site" description="axial binding residue" evidence="9">
    <location>
        <position position="259"/>
    </location>
    <ligand>
        <name>heme b</name>
        <dbReference type="ChEBI" id="CHEBI:60344"/>
    </ligand>
    <ligandPart>
        <name>Fe</name>
        <dbReference type="ChEBI" id="CHEBI:18248"/>
    </ligandPart>
</feature>
<organism evidence="14 15">
    <name type="scientific">Schizothecium vesticola</name>
    <dbReference type="NCBI Taxonomy" id="314040"/>
    <lineage>
        <taxon>Eukaryota</taxon>
        <taxon>Fungi</taxon>
        <taxon>Dikarya</taxon>
        <taxon>Ascomycota</taxon>
        <taxon>Pezizomycotina</taxon>
        <taxon>Sordariomycetes</taxon>
        <taxon>Sordariomycetidae</taxon>
        <taxon>Sordariales</taxon>
        <taxon>Schizotheciaceae</taxon>
        <taxon>Schizothecium</taxon>
    </lineage>
</organism>
<dbReference type="Proteomes" id="UP001172155">
    <property type="component" value="Unassembled WGS sequence"/>
</dbReference>
<evidence type="ECO:0000256" key="10">
    <source>
        <dbReference type="PIRSR" id="PIRSR601621-3"/>
    </source>
</evidence>
<evidence type="ECO:0000256" key="5">
    <source>
        <dbReference type="ARBA" id="ARBA00023002"/>
    </source>
</evidence>
<keyword evidence="11" id="KW-1015">Disulfide bond</keyword>
<evidence type="ECO:0000256" key="8">
    <source>
        <dbReference type="PIRSR" id="PIRSR601621-1"/>
    </source>
</evidence>
<comment type="cofactor">
    <cofactor evidence="9 12">
        <name>Ca(2+)</name>
        <dbReference type="ChEBI" id="CHEBI:29108"/>
    </cofactor>
    <text evidence="9 12">Binds 2 calcium ions per subunit.</text>
</comment>
<dbReference type="PANTHER" id="PTHR31356:SF66">
    <property type="entry name" value="CATALASE-PEROXIDASE"/>
    <property type="match status" value="1"/>
</dbReference>
<feature type="signal peptide" evidence="12">
    <location>
        <begin position="1"/>
        <end position="17"/>
    </location>
</feature>
<keyword evidence="7" id="KW-0325">Glycoprotein</keyword>
<dbReference type="InterPro" id="IPR002016">
    <property type="entry name" value="Haem_peroxidase"/>
</dbReference>
<feature type="binding site" evidence="9">
    <location>
        <position position="145"/>
    </location>
    <ligand>
        <name>Ca(2+)</name>
        <dbReference type="ChEBI" id="CHEBI:29108"/>
        <label>1</label>
    </ligand>
</feature>
<dbReference type="PRINTS" id="PR00458">
    <property type="entry name" value="PEROXIDASE"/>
</dbReference>
<feature type="binding site" evidence="9">
    <location>
        <position position="143"/>
    </location>
    <ligand>
        <name>Ca(2+)</name>
        <dbReference type="ChEBI" id="CHEBI:29108"/>
        <label>1</label>
    </ligand>
</feature>
<dbReference type="GO" id="GO:0020037">
    <property type="term" value="F:heme binding"/>
    <property type="evidence" value="ECO:0007669"/>
    <property type="project" value="UniProtKB-UniRule"/>
</dbReference>
<dbReference type="PROSITE" id="PS00436">
    <property type="entry name" value="PEROXIDASE_2"/>
    <property type="match status" value="1"/>
</dbReference>
<proteinExistence type="inferred from homology"/>
<evidence type="ECO:0000313" key="15">
    <source>
        <dbReference type="Proteomes" id="UP001172155"/>
    </source>
</evidence>
<dbReference type="AlphaFoldDB" id="A0AA40F823"/>
<feature type="site" description="Transition state stabilizer" evidence="10">
    <location>
        <position position="124"/>
    </location>
</feature>
<feature type="binding site" evidence="9">
    <location>
        <position position="129"/>
    </location>
    <ligand>
        <name>Ca(2+)</name>
        <dbReference type="ChEBI" id="CHEBI:29108"/>
        <label>1</label>
    </ligand>
</feature>
<dbReference type="GO" id="GO:0034599">
    <property type="term" value="P:cellular response to oxidative stress"/>
    <property type="evidence" value="ECO:0007669"/>
    <property type="project" value="InterPro"/>
</dbReference>
<dbReference type="Gene3D" id="1.10.520.10">
    <property type="match status" value="1"/>
</dbReference>